<dbReference type="InterPro" id="IPR040358">
    <property type="entry name" value="At4g22758-like"/>
</dbReference>
<dbReference type="PANTHER" id="PTHR33270">
    <property type="entry name" value="BNAC05G50380D PROTEIN"/>
    <property type="match status" value="1"/>
</dbReference>
<evidence type="ECO:0000313" key="3">
    <source>
        <dbReference type="EMBL" id="KAK4286375.1"/>
    </source>
</evidence>
<keyword evidence="4" id="KW-1185">Reference proteome</keyword>
<organism evidence="3 4">
    <name type="scientific">Acacia crassicarpa</name>
    <name type="common">northern wattle</name>
    <dbReference type="NCBI Taxonomy" id="499986"/>
    <lineage>
        <taxon>Eukaryota</taxon>
        <taxon>Viridiplantae</taxon>
        <taxon>Streptophyta</taxon>
        <taxon>Embryophyta</taxon>
        <taxon>Tracheophyta</taxon>
        <taxon>Spermatophyta</taxon>
        <taxon>Magnoliopsida</taxon>
        <taxon>eudicotyledons</taxon>
        <taxon>Gunneridae</taxon>
        <taxon>Pentapetalae</taxon>
        <taxon>rosids</taxon>
        <taxon>fabids</taxon>
        <taxon>Fabales</taxon>
        <taxon>Fabaceae</taxon>
        <taxon>Caesalpinioideae</taxon>
        <taxon>mimosoid clade</taxon>
        <taxon>Acacieae</taxon>
        <taxon>Acacia</taxon>
    </lineage>
</organism>
<protein>
    <recommendedName>
        <fullName evidence="2">DUF7054 domain-containing protein</fullName>
    </recommendedName>
</protein>
<evidence type="ECO:0000259" key="2">
    <source>
        <dbReference type="Pfam" id="PF23156"/>
    </source>
</evidence>
<dbReference type="PANTHER" id="PTHR33270:SF46">
    <property type="match status" value="1"/>
</dbReference>
<accession>A0AAE1NBY1</accession>
<sequence length="176" mass="19336">MPHRNGHNLSSLQGMNATSPKSSQIRRPRTVPDLVSYGSLFSATLPYDGRRVPPKLLLKVTVQGSIGPVQVVMTADSSVKDLVSATLRQYVKEGRRPVVASTDPSDFDLHYSQFSLESLQREEKLIELGSRNFFLCPRKCRGMRPEDAGSATTPFASCSREVDRVTKTGLLGPTSN</sequence>
<dbReference type="Proteomes" id="UP001293593">
    <property type="component" value="Unassembled WGS sequence"/>
</dbReference>
<dbReference type="Pfam" id="PF23156">
    <property type="entry name" value="DUF7054"/>
    <property type="match status" value="1"/>
</dbReference>
<name>A0AAE1NBY1_9FABA</name>
<dbReference type="EMBL" id="JAWXYG010000001">
    <property type="protein sequence ID" value="KAK4286375.1"/>
    <property type="molecule type" value="Genomic_DNA"/>
</dbReference>
<feature type="region of interest" description="Disordered" evidence="1">
    <location>
        <begin position="1"/>
        <end position="29"/>
    </location>
</feature>
<proteinExistence type="predicted"/>
<dbReference type="AlphaFoldDB" id="A0AAE1NBY1"/>
<comment type="caution">
    <text evidence="3">The sequence shown here is derived from an EMBL/GenBank/DDBJ whole genome shotgun (WGS) entry which is preliminary data.</text>
</comment>
<dbReference type="InterPro" id="IPR055482">
    <property type="entry name" value="DUF7054"/>
</dbReference>
<feature type="compositionally biased region" description="Polar residues" evidence="1">
    <location>
        <begin position="7"/>
        <end position="23"/>
    </location>
</feature>
<feature type="domain" description="DUF7054" evidence="2">
    <location>
        <begin position="54"/>
        <end position="136"/>
    </location>
</feature>
<gene>
    <name evidence="3" type="ORF">QN277_002936</name>
</gene>
<evidence type="ECO:0000313" key="4">
    <source>
        <dbReference type="Proteomes" id="UP001293593"/>
    </source>
</evidence>
<reference evidence="3" key="1">
    <citation type="submission" date="2023-10" db="EMBL/GenBank/DDBJ databases">
        <title>Chromosome-level genome of the transformable northern wattle, Acacia crassicarpa.</title>
        <authorList>
            <person name="Massaro I."/>
            <person name="Sinha N.R."/>
            <person name="Poethig S."/>
            <person name="Leichty A.R."/>
        </authorList>
    </citation>
    <scope>NUCLEOTIDE SEQUENCE</scope>
    <source>
        <strain evidence="3">Acra3RX</strain>
        <tissue evidence="3">Leaf</tissue>
    </source>
</reference>
<evidence type="ECO:0000256" key="1">
    <source>
        <dbReference type="SAM" id="MobiDB-lite"/>
    </source>
</evidence>